<dbReference type="EMBL" id="BGPR01001596">
    <property type="protein sequence ID" value="GBM57489.1"/>
    <property type="molecule type" value="Genomic_DNA"/>
</dbReference>
<gene>
    <name evidence="1" type="ORF">AVEN_231196_1</name>
</gene>
<proteinExistence type="predicted"/>
<organism evidence="1 2">
    <name type="scientific">Araneus ventricosus</name>
    <name type="common">Orbweaver spider</name>
    <name type="synonym">Epeira ventricosa</name>
    <dbReference type="NCBI Taxonomy" id="182803"/>
    <lineage>
        <taxon>Eukaryota</taxon>
        <taxon>Metazoa</taxon>
        <taxon>Ecdysozoa</taxon>
        <taxon>Arthropoda</taxon>
        <taxon>Chelicerata</taxon>
        <taxon>Arachnida</taxon>
        <taxon>Araneae</taxon>
        <taxon>Araneomorphae</taxon>
        <taxon>Entelegynae</taxon>
        <taxon>Araneoidea</taxon>
        <taxon>Araneidae</taxon>
        <taxon>Araneus</taxon>
    </lineage>
</organism>
<dbReference type="Proteomes" id="UP000499080">
    <property type="component" value="Unassembled WGS sequence"/>
</dbReference>
<sequence length="105" mass="12308">MLVFWPNLGFETEELYLNPAWFKRPRIVVARKFEDGMPPEVSPSGPFFQIKRNSRRTTPKFGRSIGNKELFPHNIHSGARNRLSPAYVEWGVLRRDRAHRVKAFV</sequence>
<protein>
    <submittedName>
        <fullName evidence="1">Uncharacterized protein</fullName>
    </submittedName>
</protein>
<comment type="caution">
    <text evidence="1">The sequence shown here is derived from an EMBL/GenBank/DDBJ whole genome shotgun (WGS) entry which is preliminary data.</text>
</comment>
<evidence type="ECO:0000313" key="1">
    <source>
        <dbReference type="EMBL" id="GBM57489.1"/>
    </source>
</evidence>
<dbReference type="AlphaFoldDB" id="A0A4Y2GX83"/>
<reference evidence="1 2" key="1">
    <citation type="journal article" date="2019" name="Sci. Rep.">
        <title>Orb-weaving spider Araneus ventricosus genome elucidates the spidroin gene catalogue.</title>
        <authorList>
            <person name="Kono N."/>
            <person name="Nakamura H."/>
            <person name="Ohtoshi R."/>
            <person name="Moran D.A.P."/>
            <person name="Shinohara A."/>
            <person name="Yoshida Y."/>
            <person name="Fujiwara M."/>
            <person name="Mori M."/>
            <person name="Tomita M."/>
            <person name="Arakawa K."/>
        </authorList>
    </citation>
    <scope>NUCLEOTIDE SEQUENCE [LARGE SCALE GENOMIC DNA]</scope>
</reference>
<evidence type="ECO:0000313" key="2">
    <source>
        <dbReference type="Proteomes" id="UP000499080"/>
    </source>
</evidence>
<name>A0A4Y2GX83_ARAVE</name>
<accession>A0A4Y2GX83</accession>
<keyword evidence="2" id="KW-1185">Reference proteome</keyword>